<dbReference type="AlphaFoldDB" id="A0A8J2L777"/>
<name>A0A8J2L777_9HEXA</name>
<evidence type="ECO:0000313" key="1">
    <source>
        <dbReference type="EMBL" id="CAG7827346.1"/>
    </source>
</evidence>
<evidence type="ECO:0000313" key="2">
    <source>
        <dbReference type="Proteomes" id="UP000708208"/>
    </source>
</evidence>
<gene>
    <name evidence="1" type="ORF">AFUS01_LOCUS37337</name>
</gene>
<proteinExistence type="predicted"/>
<sequence>MCSIVSTSAKSLTRSSFEEGKKPVVDVCMALERKMRVI</sequence>
<keyword evidence="2" id="KW-1185">Reference proteome</keyword>
<protein>
    <submittedName>
        <fullName evidence="1">Uncharacterized protein</fullName>
    </submittedName>
</protein>
<dbReference type="Proteomes" id="UP000708208">
    <property type="component" value="Unassembled WGS sequence"/>
</dbReference>
<dbReference type="EMBL" id="CAJVCH010543097">
    <property type="protein sequence ID" value="CAG7827346.1"/>
    <property type="molecule type" value="Genomic_DNA"/>
</dbReference>
<comment type="caution">
    <text evidence="1">The sequence shown here is derived from an EMBL/GenBank/DDBJ whole genome shotgun (WGS) entry which is preliminary data.</text>
</comment>
<accession>A0A8J2L777</accession>
<organism evidence="1 2">
    <name type="scientific">Allacma fusca</name>
    <dbReference type="NCBI Taxonomy" id="39272"/>
    <lineage>
        <taxon>Eukaryota</taxon>
        <taxon>Metazoa</taxon>
        <taxon>Ecdysozoa</taxon>
        <taxon>Arthropoda</taxon>
        <taxon>Hexapoda</taxon>
        <taxon>Collembola</taxon>
        <taxon>Symphypleona</taxon>
        <taxon>Sminthuridae</taxon>
        <taxon>Allacma</taxon>
    </lineage>
</organism>
<reference evidence="1" key="1">
    <citation type="submission" date="2021-06" db="EMBL/GenBank/DDBJ databases">
        <authorList>
            <person name="Hodson N. C."/>
            <person name="Mongue J. A."/>
            <person name="Jaron S. K."/>
        </authorList>
    </citation>
    <scope>NUCLEOTIDE SEQUENCE</scope>
</reference>